<dbReference type="RefSeq" id="WP_006747916.1">
    <property type="nucleotide sequence ID" value="NZ_CP007029.1"/>
</dbReference>
<reference evidence="1 2" key="1">
    <citation type="submission" date="2013-12" db="EMBL/GenBank/DDBJ databases">
        <authorList>
            <consortium name="DOE Joint Genome Institute"/>
            <person name="Muyzer G."/>
            <person name="Huntemann M."/>
            <person name="Han J."/>
            <person name="Chen A."/>
            <person name="Kyrpides N."/>
            <person name="Mavromatis K."/>
            <person name="Markowitz V."/>
            <person name="Palaniappan K."/>
            <person name="Ivanova N."/>
            <person name="Schaumberg A."/>
            <person name="Pati A."/>
            <person name="Liolios K."/>
            <person name="Nordberg H.P."/>
            <person name="Cantor M.N."/>
            <person name="Hua S.X."/>
            <person name="Woyke T."/>
        </authorList>
    </citation>
    <scope>NUCLEOTIDE SEQUENCE [LARGE SCALE GENOMIC DNA]</scope>
    <source>
        <strain evidence="1 2">ARh 1</strain>
    </source>
</reference>
<dbReference type="HOGENOM" id="CLU_195737_0_0_6"/>
<dbReference type="Proteomes" id="UP000005289">
    <property type="component" value="Chromosome"/>
</dbReference>
<gene>
    <name evidence="1" type="ORF">THITH_11970</name>
</gene>
<evidence type="ECO:0000313" key="1">
    <source>
        <dbReference type="EMBL" id="AHE98848.1"/>
    </source>
</evidence>
<accession>W0DPC1</accession>
<evidence type="ECO:0000313" key="2">
    <source>
        <dbReference type="Proteomes" id="UP000005289"/>
    </source>
</evidence>
<dbReference type="EMBL" id="CP007029">
    <property type="protein sequence ID" value="AHE98848.1"/>
    <property type="molecule type" value="Genomic_DNA"/>
</dbReference>
<proteinExistence type="predicted"/>
<name>W0DPC1_9GAMM</name>
<dbReference type="KEGG" id="tti:THITH_11970"/>
<sequence length="63" mass="7518">MIWLSEMLMQNQDLESFEQLLELVRERARAGERFLSSDVRPPFPDTPMDWEERIEAEFTSASR</sequence>
<dbReference type="OrthoDB" id="9799857at2"/>
<protein>
    <submittedName>
        <fullName evidence="1">DsrC family protein</fullName>
    </submittedName>
</protein>
<dbReference type="AlphaFoldDB" id="W0DPC1"/>
<dbReference type="STRING" id="713585.THITH_11970"/>
<organism evidence="1 2">
    <name type="scientific">Thioalkalivibrio paradoxus ARh 1</name>
    <dbReference type="NCBI Taxonomy" id="713585"/>
    <lineage>
        <taxon>Bacteria</taxon>
        <taxon>Pseudomonadati</taxon>
        <taxon>Pseudomonadota</taxon>
        <taxon>Gammaproteobacteria</taxon>
        <taxon>Chromatiales</taxon>
        <taxon>Ectothiorhodospiraceae</taxon>
        <taxon>Thioalkalivibrio</taxon>
    </lineage>
</organism>
<keyword evidence="2" id="KW-1185">Reference proteome</keyword>